<proteinExistence type="predicted"/>
<dbReference type="Pfam" id="PF00440">
    <property type="entry name" value="TetR_N"/>
    <property type="match status" value="1"/>
</dbReference>
<keyword evidence="1 2" id="KW-0238">DNA-binding</keyword>
<dbReference type="GO" id="GO:0003700">
    <property type="term" value="F:DNA-binding transcription factor activity"/>
    <property type="evidence" value="ECO:0007669"/>
    <property type="project" value="TreeGrafter"/>
</dbReference>
<evidence type="ECO:0000313" key="4">
    <source>
        <dbReference type="EMBL" id="QIG45188.1"/>
    </source>
</evidence>
<feature type="DNA-binding region" description="H-T-H motif" evidence="2">
    <location>
        <begin position="30"/>
        <end position="49"/>
    </location>
</feature>
<dbReference type="Proteomes" id="UP000502996">
    <property type="component" value="Chromosome"/>
</dbReference>
<dbReference type="KEGG" id="nano:G5V58_22640"/>
<accession>A0A6G6WIN1</accession>
<dbReference type="InterPro" id="IPR036271">
    <property type="entry name" value="Tet_transcr_reg_TetR-rel_C_sf"/>
</dbReference>
<keyword evidence="5" id="KW-1185">Reference proteome</keyword>
<gene>
    <name evidence="4" type="ORF">G5V58_22640</name>
</gene>
<dbReference type="InterPro" id="IPR050109">
    <property type="entry name" value="HTH-type_TetR-like_transc_reg"/>
</dbReference>
<dbReference type="AlphaFoldDB" id="A0A6G6WIN1"/>
<sequence>MARPPDPTARERILDAATALFYERGVHQVGMSDVVDAAGTGKNVLYRHFPGKEELVLAYLHRFAERIDRQMDEATEGRPPDEALVALSRYVAGLVTHRRYRGCPFRNHLREVRDNSTRPSRFALTQVRALRRRVREHVVALDVDDPDELTQRIWLVLEGVYAAAPYPDRTRLAESSVGLVEDLVA</sequence>
<dbReference type="InterPro" id="IPR001647">
    <property type="entry name" value="HTH_TetR"/>
</dbReference>
<dbReference type="GO" id="GO:0000976">
    <property type="term" value="F:transcription cis-regulatory region binding"/>
    <property type="evidence" value="ECO:0007669"/>
    <property type="project" value="TreeGrafter"/>
</dbReference>
<dbReference type="PROSITE" id="PS50977">
    <property type="entry name" value="HTH_TETR_2"/>
    <property type="match status" value="1"/>
</dbReference>
<dbReference type="InterPro" id="IPR009057">
    <property type="entry name" value="Homeodomain-like_sf"/>
</dbReference>
<dbReference type="PANTHER" id="PTHR30055:SF200">
    <property type="entry name" value="HTH-TYPE TRANSCRIPTIONAL REPRESSOR BDCR"/>
    <property type="match status" value="1"/>
</dbReference>
<evidence type="ECO:0000256" key="2">
    <source>
        <dbReference type="PROSITE-ProRule" id="PRU00335"/>
    </source>
</evidence>
<evidence type="ECO:0000313" key="5">
    <source>
        <dbReference type="Proteomes" id="UP000502996"/>
    </source>
</evidence>
<organism evidence="4 5">
    <name type="scientific">Nocardioides anomalus</name>
    <dbReference type="NCBI Taxonomy" id="2712223"/>
    <lineage>
        <taxon>Bacteria</taxon>
        <taxon>Bacillati</taxon>
        <taxon>Actinomycetota</taxon>
        <taxon>Actinomycetes</taxon>
        <taxon>Propionibacteriales</taxon>
        <taxon>Nocardioidaceae</taxon>
        <taxon>Nocardioides</taxon>
    </lineage>
</organism>
<reference evidence="4 5" key="1">
    <citation type="submission" date="2020-02" db="EMBL/GenBank/DDBJ databases">
        <title>Full genome sequence of Nocardioides sp. R-3366.</title>
        <authorList>
            <person name="Im W.-T."/>
        </authorList>
    </citation>
    <scope>NUCLEOTIDE SEQUENCE [LARGE SCALE GENOMIC DNA]</scope>
    <source>
        <strain evidence="4 5">R-3366</strain>
    </source>
</reference>
<dbReference type="PRINTS" id="PR00455">
    <property type="entry name" value="HTHTETR"/>
</dbReference>
<protein>
    <submittedName>
        <fullName evidence="4">TetR/AcrR family transcriptional regulator</fullName>
    </submittedName>
</protein>
<evidence type="ECO:0000259" key="3">
    <source>
        <dbReference type="PROSITE" id="PS50977"/>
    </source>
</evidence>
<dbReference type="PANTHER" id="PTHR30055">
    <property type="entry name" value="HTH-TYPE TRANSCRIPTIONAL REGULATOR RUTR"/>
    <property type="match status" value="1"/>
</dbReference>
<feature type="domain" description="HTH tetR-type" evidence="3">
    <location>
        <begin position="7"/>
        <end position="67"/>
    </location>
</feature>
<name>A0A6G6WIN1_9ACTN</name>
<evidence type="ECO:0000256" key="1">
    <source>
        <dbReference type="ARBA" id="ARBA00023125"/>
    </source>
</evidence>
<dbReference type="RefSeq" id="WP_165237501.1">
    <property type="nucleotide sequence ID" value="NZ_CP049257.1"/>
</dbReference>
<dbReference type="EMBL" id="CP049257">
    <property type="protein sequence ID" value="QIG45188.1"/>
    <property type="molecule type" value="Genomic_DNA"/>
</dbReference>
<dbReference type="SUPFAM" id="SSF46689">
    <property type="entry name" value="Homeodomain-like"/>
    <property type="match status" value="1"/>
</dbReference>
<dbReference type="SUPFAM" id="SSF48498">
    <property type="entry name" value="Tetracyclin repressor-like, C-terminal domain"/>
    <property type="match status" value="1"/>
</dbReference>
<dbReference type="Gene3D" id="1.10.357.10">
    <property type="entry name" value="Tetracycline Repressor, domain 2"/>
    <property type="match status" value="1"/>
</dbReference>